<sequence>MPTYLVHGFRWHRPAIRIHIALYNLDDAAAEWIIAPATSITLLNSFYTLYDFLPPSAPPVSLNGNPRGARPLVVRDGNGGADRPGSNSNSASTLSGDANLEGREKDGDESKQKSDGNDSTQPHPVVKPRYKPATPHSKSYSNGSAASSETPTPTPKAQSPAPKGLLKSRAKSMTSLRGFGRKKTEQPPDLPELPAGGFGNAAVATPITTSTSSISRTQRPRSISTSVKRPSTASTDQSKPGRPEIKKKAAFNEWSAVKLIEQFDPTDLRSGSQPYAYVADYMVEVSLGVSISEEQARYEAKARDENQTTPCTPTMDAHMRRESSSGMGMGELSARELRRKNRRANWFEKLRDELQKNEDVGWYVVVCGDEERSVPSYGNGEGDLTDVDEDDGNDSPPKVKSPRSVGFRNFWTRRKNAPPPPPPARDEEDDDEY</sequence>
<feature type="compositionally biased region" description="Polar residues" evidence="1">
    <location>
        <begin position="227"/>
        <end position="238"/>
    </location>
</feature>
<dbReference type="EMBL" id="JBFCZG010000001">
    <property type="protein sequence ID" value="KAL3427503.1"/>
    <property type="molecule type" value="Genomic_DNA"/>
</dbReference>
<gene>
    <name evidence="2" type="ORF">PVAG01_01012</name>
</gene>
<keyword evidence="3" id="KW-1185">Reference proteome</keyword>
<reference evidence="2 3" key="1">
    <citation type="submission" date="2024-06" db="EMBL/GenBank/DDBJ databases">
        <title>Complete genome of Phlyctema vagabunda strain 19-DSS-EL-015.</title>
        <authorList>
            <person name="Fiorenzani C."/>
        </authorList>
    </citation>
    <scope>NUCLEOTIDE SEQUENCE [LARGE SCALE GENOMIC DNA]</scope>
    <source>
        <strain evidence="2 3">19-DSS-EL-015</strain>
    </source>
</reference>
<protein>
    <submittedName>
        <fullName evidence="2">Developmental regulator</fullName>
    </submittedName>
</protein>
<evidence type="ECO:0000313" key="3">
    <source>
        <dbReference type="Proteomes" id="UP001629113"/>
    </source>
</evidence>
<proteinExistence type="predicted"/>
<name>A0ABR4PVX1_9HELO</name>
<accession>A0ABR4PVX1</accession>
<feature type="compositionally biased region" description="Basic and acidic residues" evidence="1">
    <location>
        <begin position="100"/>
        <end position="116"/>
    </location>
</feature>
<feature type="region of interest" description="Disordered" evidence="1">
    <location>
        <begin position="61"/>
        <end position="247"/>
    </location>
</feature>
<feature type="region of interest" description="Disordered" evidence="1">
    <location>
        <begin position="372"/>
        <end position="433"/>
    </location>
</feature>
<feature type="compositionally biased region" description="Acidic residues" evidence="1">
    <location>
        <begin position="383"/>
        <end position="393"/>
    </location>
</feature>
<feature type="compositionally biased region" description="Low complexity" evidence="1">
    <location>
        <begin position="137"/>
        <end position="148"/>
    </location>
</feature>
<evidence type="ECO:0000256" key="1">
    <source>
        <dbReference type="SAM" id="MobiDB-lite"/>
    </source>
</evidence>
<organism evidence="2 3">
    <name type="scientific">Phlyctema vagabunda</name>
    <dbReference type="NCBI Taxonomy" id="108571"/>
    <lineage>
        <taxon>Eukaryota</taxon>
        <taxon>Fungi</taxon>
        <taxon>Dikarya</taxon>
        <taxon>Ascomycota</taxon>
        <taxon>Pezizomycotina</taxon>
        <taxon>Leotiomycetes</taxon>
        <taxon>Helotiales</taxon>
        <taxon>Dermateaceae</taxon>
        <taxon>Phlyctema</taxon>
    </lineage>
</organism>
<dbReference type="Proteomes" id="UP001629113">
    <property type="component" value="Unassembled WGS sequence"/>
</dbReference>
<comment type="caution">
    <text evidence="2">The sequence shown here is derived from an EMBL/GenBank/DDBJ whole genome shotgun (WGS) entry which is preliminary data.</text>
</comment>
<feature type="compositionally biased region" description="Low complexity" evidence="1">
    <location>
        <begin position="205"/>
        <end position="226"/>
    </location>
</feature>
<feature type="compositionally biased region" description="Polar residues" evidence="1">
    <location>
        <begin position="85"/>
        <end position="96"/>
    </location>
</feature>
<evidence type="ECO:0000313" key="2">
    <source>
        <dbReference type="EMBL" id="KAL3427503.1"/>
    </source>
</evidence>
<feature type="region of interest" description="Disordered" evidence="1">
    <location>
        <begin position="298"/>
        <end position="336"/>
    </location>
</feature>